<dbReference type="Proteomes" id="UP000240357">
    <property type="component" value="Unassembled WGS sequence"/>
</dbReference>
<dbReference type="GO" id="GO:0051276">
    <property type="term" value="P:chromosome organization"/>
    <property type="evidence" value="ECO:0007669"/>
    <property type="project" value="InterPro"/>
</dbReference>
<evidence type="ECO:0008006" key="3">
    <source>
        <dbReference type="Google" id="ProtNLM"/>
    </source>
</evidence>
<dbReference type="AlphaFoldDB" id="A0A2T2YF79"/>
<accession>A0A2T2YF79</accession>
<dbReference type="EMBL" id="PYFT01000001">
    <property type="protein sequence ID" value="PSR54171.1"/>
    <property type="molecule type" value="Genomic_DNA"/>
</dbReference>
<proteinExistence type="predicted"/>
<dbReference type="InterPro" id="IPR005335">
    <property type="entry name" value="Terminase_ssu"/>
</dbReference>
<sequence length="261" mass="29964">MAEESANEQKKLTGKEQRFVEEYCVDFNATRAARVAKYSERSATEIGYENLRKPHILNAIKVRLEELSLGAPETKKLISDIAKSDINEFYDIVEVEEPAQVEKPLIEIIYELEEEVAFEEEFAKRAELIDEALKSHLSQQQTRKLKILRLQMQLEREPLAIRLVPGPPIKKQVAELNMVKLVQAKEKGRIKAIKPGQFGTTVELYPADTALRDMAKIHGLFVEKTESTNINQNINFDISKLSEQEIQAYYKAIQKNINDYN</sequence>
<gene>
    <name evidence="1" type="ORF">AHMF7605_11885</name>
</gene>
<name>A0A2T2YF79_9BACT</name>
<organism evidence="1 2">
    <name type="scientific">Adhaeribacter arboris</name>
    <dbReference type="NCBI Taxonomy" id="2072846"/>
    <lineage>
        <taxon>Bacteria</taxon>
        <taxon>Pseudomonadati</taxon>
        <taxon>Bacteroidota</taxon>
        <taxon>Cytophagia</taxon>
        <taxon>Cytophagales</taxon>
        <taxon>Hymenobacteraceae</taxon>
        <taxon>Adhaeribacter</taxon>
    </lineage>
</organism>
<dbReference type="Gene3D" id="1.10.10.1400">
    <property type="entry name" value="Terminase, small subunit, N-terminal DNA-binding domain, HTH motif"/>
    <property type="match status" value="1"/>
</dbReference>
<evidence type="ECO:0000313" key="1">
    <source>
        <dbReference type="EMBL" id="PSR54171.1"/>
    </source>
</evidence>
<keyword evidence="2" id="KW-1185">Reference proteome</keyword>
<evidence type="ECO:0000313" key="2">
    <source>
        <dbReference type="Proteomes" id="UP000240357"/>
    </source>
</evidence>
<comment type="caution">
    <text evidence="1">The sequence shown here is derived from an EMBL/GenBank/DDBJ whole genome shotgun (WGS) entry which is preliminary data.</text>
</comment>
<dbReference type="Pfam" id="PF03592">
    <property type="entry name" value="Terminase_2"/>
    <property type="match status" value="1"/>
</dbReference>
<protein>
    <recommendedName>
        <fullName evidence="3">Terminase small subunit</fullName>
    </recommendedName>
</protein>
<dbReference type="InterPro" id="IPR038713">
    <property type="entry name" value="Terminase_Gp1_N_sf"/>
</dbReference>
<reference evidence="1 2" key="1">
    <citation type="submission" date="2018-03" db="EMBL/GenBank/DDBJ databases">
        <title>Adhaeribacter sp. HMF7605 Genome sequencing and assembly.</title>
        <authorList>
            <person name="Kang H."/>
            <person name="Kang J."/>
            <person name="Cha I."/>
            <person name="Kim H."/>
            <person name="Joh K."/>
        </authorList>
    </citation>
    <scope>NUCLEOTIDE SEQUENCE [LARGE SCALE GENOMIC DNA]</scope>
    <source>
        <strain evidence="1 2">HMF7605</strain>
    </source>
</reference>